<comment type="caution">
    <text evidence="1">The sequence shown here is derived from an EMBL/GenBank/DDBJ whole genome shotgun (WGS) entry which is preliminary data.</text>
</comment>
<name>A0A0A2C8V2_PROMR</name>
<gene>
    <name evidence="1" type="ORF">EV03_0276</name>
</gene>
<dbReference type="RefSeq" id="WP_036904493.1">
    <property type="nucleotide sequence ID" value="NZ_CP138967.1"/>
</dbReference>
<sequence length="143" mass="16649">MSDQIEFSSFFKLLNSIKEGKSEQIPLLDETINNFQNGNNSKSFLDELGSLYLSIGMTELYNFTNTRDLQEIGLIDKEGWETLSSKNQQELPVYLANKMIEYIKENKKVKEMSNKWNIKEGEIRKHITKMARYITEGIIDVIE</sequence>
<organism evidence="1 2">
    <name type="scientific">Prochlorococcus marinus str. PAC1</name>
    <dbReference type="NCBI Taxonomy" id="59924"/>
    <lineage>
        <taxon>Bacteria</taxon>
        <taxon>Bacillati</taxon>
        <taxon>Cyanobacteriota</taxon>
        <taxon>Cyanophyceae</taxon>
        <taxon>Synechococcales</taxon>
        <taxon>Prochlorococcaceae</taxon>
        <taxon>Prochlorococcus</taxon>
    </lineage>
</organism>
<reference evidence="2" key="1">
    <citation type="journal article" date="2014" name="Sci. Data">
        <title>Genomes of diverse isolates of the marine cyanobacterium Prochlorococcus.</title>
        <authorList>
            <person name="Biller S."/>
            <person name="Berube P."/>
            <person name="Thompson J."/>
            <person name="Kelly L."/>
            <person name="Roggensack S."/>
            <person name="Awad L."/>
            <person name="Roache-Johnson K."/>
            <person name="Ding H."/>
            <person name="Giovannoni S.J."/>
            <person name="Moore L.R."/>
            <person name="Chisholm S.W."/>
        </authorList>
    </citation>
    <scope>NUCLEOTIDE SEQUENCE [LARGE SCALE GENOMIC DNA]</scope>
    <source>
        <strain evidence="2">PAC1</strain>
    </source>
</reference>
<evidence type="ECO:0000313" key="2">
    <source>
        <dbReference type="Proteomes" id="UP000030392"/>
    </source>
</evidence>
<evidence type="ECO:0000313" key="1">
    <source>
        <dbReference type="EMBL" id="KGG21957.1"/>
    </source>
</evidence>
<protein>
    <submittedName>
        <fullName evidence="1">Uncharacterized protein</fullName>
    </submittedName>
</protein>
<dbReference type="EMBL" id="JNAX01000004">
    <property type="protein sequence ID" value="KGG21957.1"/>
    <property type="molecule type" value="Genomic_DNA"/>
</dbReference>
<proteinExistence type="predicted"/>
<dbReference type="Proteomes" id="UP000030392">
    <property type="component" value="Unassembled WGS sequence"/>
</dbReference>
<dbReference type="AlphaFoldDB" id="A0A0A2C8V2"/>
<accession>A0A0A2C8V2</accession>